<evidence type="ECO:0000313" key="2">
    <source>
        <dbReference type="EMBL" id="KAK4380901.1"/>
    </source>
</evidence>
<protein>
    <recommendedName>
        <fullName evidence="4">DUF4283 domain-containing protein</fullName>
    </recommendedName>
</protein>
<accession>A0AAE1T463</accession>
<gene>
    <name evidence="2" type="ORF">Sango_3019200</name>
</gene>
<evidence type="ECO:0008006" key="4">
    <source>
        <dbReference type="Google" id="ProtNLM"/>
    </source>
</evidence>
<reference evidence="2" key="2">
    <citation type="journal article" date="2024" name="Plant">
        <title>Genomic evolution and insights into agronomic trait innovations of Sesamum species.</title>
        <authorList>
            <person name="Miao H."/>
            <person name="Wang L."/>
            <person name="Qu L."/>
            <person name="Liu H."/>
            <person name="Sun Y."/>
            <person name="Le M."/>
            <person name="Wang Q."/>
            <person name="Wei S."/>
            <person name="Zheng Y."/>
            <person name="Lin W."/>
            <person name="Duan Y."/>
            <person name="Cao H."/>
            <person name="Xiong S."/>
            <person name="Wang X."/>
            <person name="Wei L."/>
            <person name="Li C."/>
            <person name="Ma Q."/>
            <person name="Ju M."/>
            <person name="Zhao R."/>
            <person name="Li G."/>
            <person name="Mu C."/>
            <person name="Tian Q."/>
            <person name="Mei H."/>
            <person name="Zhang T."/>
            <person name="Gao T."/>
            <person name="Zhang H."/>
        </authorList>
    </citation>
    <scope>NUCLEOTIDE SEQUENCE</scope>
    <source>
        <strain evidence="2">K16</strain>
    </source>
</reference>
<feature type="region of interest" description="Disordered" evidence="1">
    <location>
        <begin position="291"/>
        <end position="323"/>
    </location>
</feature>
<keyword evidence="3" id="KW-1185">Reference proteome</keyword>
<name>A0AAE1T463_9LAMI</name>
<dbReference type="AlphaFoldDB" id="A0AAE1T463"/>
<dbReference type="PANTHER" id="PTHR31286">
    <property type="entry name" value="GLYCINE-RICH CELL WALL STRUCTURAL PROTEIN 1.8-LIKE"/>
    <property type="match status" value="1"/>
</dbReference>
<proteinExistence type="predicted"/>
<dbReference type="Proteomes" id="UP001289374">
    <property type="component" value="Unassembled WGS sequence"/>
</dbReference>
<organism evidence="2 3">
    <name type="scientific">Sesamum angolense</name>
    <dbReference type="NCBI Taxonomy" id="2727404"/>
    <lineage>
        <taxon>Eukaryota</taxon>
        <taxon>Viridiplantae</taxon>
        <taxon>Streptophyta</taxon>
        <taxon>Embryophyta</taxon>
        <taxon>Tracheophyta</taxon>
        <taxon>Spermatophyta</taxon>
        <taxon>Magnoliopsida</taxon>
        <taxon>eudicotyledons</taxon>
        <taxon>Gunneridae</taxon>
        <taxon>Pentapetalae</taxon>
        <taxon>asterids</taxon>
        <taxon>lamiids</taxon>
        <taxon>Lamiales</taxon>
        <taxon>Pedaliaceae</taxon>
        <taxon>Sesamum</taxon>
    </lineage>
</organism>
<dbReference type="PANTHER" id="PTHR31286:SF180">
    <property type="entry name" value="OS10G0362600 PROTEIN"/>
    <property type="match status" value="1"/>
</dbReference>
<dbReference type="InterPro" id="IPR040256">
    <property type="entry name" value="At4g02000-like"/>
</dbReference>
<evidence type="ECO:0000256" key="1">
    <source>
        <dbReference type="SAM" id="MobiDB-lite"/>
    </source>
</evidence>
<evidence type="ECO:0000313" key="3">
    <source>
        <dbReference type="Proteomes" id="UP001289374"/>
    </source>
</evidence>
<sequence length="556" mass="58844">MEDEGEEGELGKDSHGAVLAAPATLPSAEGVLTMEKLKADFNLKEFFELASRVIDEGDSESMEILKVLKKQWKEKLGGKFSSAGHGGFRPIQARQLTPFLTKKSRPARRFINGAALTTGASCNEAPKSNTAHGTSQGLLTAATSAEAALMAGASCNGAPNFIMAHGTSNRPLAAANSTVAALTNGAACNDAPQSFIMHGASQWLGAAPTSTAASLDAKKSPSASHTMPTPLTATSIDDEDSSLQPRKVHAPAKHPSPTPSLAVPTVKDHHSPSADSLFGLNGAFHIRSPVGSPSSNHLCPAGRGSTRPPLAAPPAAPPATTGAPVNPLPELFFGNIPLNPHLASKIDEDKIAAAFNNSSRKTLNFIPPSVQNGEVIVRPSIDMIHAGSKRWNTTILGKSHTSTTLMNLCVLSGRVCVMLKQRRMDSSFSNLKLSRPWRRSPGVDQTSTLPVELWTTEGLSTVASGIGRPLYPDAITRACTRLDFTRVCVMLNVSSKLPKHVVIMMPNELGGESPCKVDVEYEWLPPKCKQCVSLGYSTATCPESNKIEKSKVAVYV</sequence>
<dbReference type="EMBL" id="JACGWL010001002">
    <property type="protein sequence ID" value="KAK4380901.1"/>
    <property type="molecule type" value="Genomic_DNA"/>
</dbReference>
<feature type="region of interest" description="Disordered" evidence="1">
    <location>
        <begin position="214"/>
        <end position="274"/>
    </location>
</feature>
<reference evidence="2" key="1">
    <citation type="submission" date="2020-06" db="EMBL/GenBank/DDBJ databases">
        <authorList>
            <person name="Li T."/>
            <person name="Hu X."/>
            <person name="Zhang T."/>
            <person name="Song X."/>
            <person name="Zhang H."/>
            <person name="Dai N."/>
            <person name="Sheng W."/>
            <person name="Hou X."/>
            <person name="Wei L."/>
        </authorList>
    </citation>
    <scope>NUCLEOTIDE SEQUENCE</scope>
    <source>
        <strain evidence="2">K16</strain>
        <tissue evidence="2">Leaf</tissue>
    </source>
</reference>
<feature type="compositionally biased region" description="Polar residues" evidence="1">
    <location>
        <begin position="221"/>
        <end position="235"/>
    </location>
</feature>
<comment type="caution">
    <text evidence="2">The sequence shown here is derived from an EMBL/GenBank/DDBJ whole genome shotgun (WGS) entry which is preliminary data.</text>
</comment>